<organism evidence="1 2">
    <name type="scientific">Rhodococcus sovatensis</name>
    <dbReference type="NCBI Taxonomy" id="1805840"/>
    <lineage>
        <taxon>Bacteria</taxon>
        <taxon>Bacillati</taxon>
        <taxon>Actinomycetota</taxon>
        <taxon>Actinomycetes</taxon>
        <taxon>Mycobacteriales</taxon>
        <taxon>Nocardiaceae</taxon>
        <taxon>Rhodococcus</taxon>
    </lineage>
</organism>
<dbReference type="InterPro" id="IPR003718">
    <property type="entry name" value="OsmC/Ohr_fam"/>
</dbReference>
<gene>
    <name evidence="1" type="ORF">WDS16_27410</name>
</gene>
<dbReference type="RefSeq" id="WP_338889333.1">
    <property type="nucleotide sequence ID" value="NZ_CP147846.1"/>
</dbReference>
<evidence type="ECO:0000313" key="2">
    <source>
        <dbReference type="Proteomes" id="UP001432000"/>
    </source>
</evidence>
<sequence>MTANAALATSIQAAVDHVKENPSAAMATFKAKVMQDKGLQCSAFVRKHPAIIVDEPASLGGNDAGPSPVEYLLVSLGACQEILYQITASMMGIELDSVTVYLKGNLDLRGFMGEEGIPPGYQQITFETRIESQADAKAIEALVHTVEANCPTMDTLRRPVNIQGKAFLNNEQIATV</sequence>
<dbReference type="EC" id="1.11.1.-" evidence="1"/>
<keyword evidence="2" id="KW-1185">Reference proteome</keyword>
<keyword evidence="1" id="KW-0575">Peroxidase</keyword>
<dbReference type="PANTHER" id="PTHR35368:SF1">
    <property type="entry name" value="HYDROPEROXIDE REDUCTASE"/>
    <property type="match status" value="1"/>
</dbReference>
<dbReference type="GO" id="GO:0004601">
    <property type="term" value="F:peroxidase activity"/>
    <property type="evidence" value="ECO:0007669"/>
    <property type="project" value="UniProtKB-KW"/>
</dbReference>
<protein>
    <submittedName>
        <fullName evidence="1">OsmC family protein</fullName>
        <ecNumber evidence="1">1.11.1.-</ecNumber>
    </submittedName>
</protein>
<dbReference type="EMBL" id="CP147846">
    <property type="protein sequence ID" value="WXG68864.1"/>
    <property type="molecule type" value="Genomic_DNA"/>
</dbReference>
<dbReference type="Gene3D" id="3.30.300.20">
    <property type="match status" value="1"/>
</dbReference>
<evidence type="ECO:0000313" key="1">
    <source>
        <dbReference type="EMBL" id="WXG68864.1"/>
    </source>
</evidence>
<reference evidence="1 2" key="1">
    <citation type="submission" date="2024-03" db="EMBL/GenBank/DDBJ databases">
        <title>Natural products discovery in diverse microorganisms through a two-stage MS feature dereplication strategy.</title>
        <authorList>
            <person name="Zhang R."/>
        </authorList>
    </citation>
    <scope>NUCLEOTIDE SEQUENCE [LARGE SCALE GENOMIC DNA]</scope>
    <source>
        <strain evidence="1 2">18930</strain>
    </source>
</reference>
<dbReference type="InterPro" id="IPR015946">
    <property type="entry name" value="KH_dom-like_a/b"/>
</dbReference>
<dbReference type="PANTHER" id="PTHR35368">
    <property type="entry name" value="HYDROPEROXIDE REDUCTASE"/>
    <property type="match status" value="1"/>
</dbReference>
<proteinExistence type="predicted"/>
<dbReference type="Pfam" id="PF02566">
    <property type="entry name" value="OsmC"/>
    <property type="match status" value="1"/>
</dbReference>
<dbReference type="Proteomes" id="UP001432000">
    <property type="component" value="Chromosome"/>
</dbReference>
<keyword evidence="1" id="KW-0560">Oxidoreductase</keyword>
<dbReference type="SUPFAM" id="SSF82784">
    <property type="entry name" value="OsmC-like"/>
    <property type="match status" value="1"/>
</dbReference>
<dbReference type="InterPro" id="IPR052924">
    <property type="entry name" value="OsmC/Ohr_hydroprdx_reductase"/>
</dbReference>
<dbReference type="InterPro" id="IPR036102">
    <property type="entry name" value="OsmC/Ohrsf"/>
</dbReference>
<accession>A0ABZ2PIK4</accession>
<name>A0ABZ2PIK4_9NOCA</name>